<organism evidence="4 5">
    <name type="scientific">Pseudoalteromonas haloplanktis</name>
    <name type="common">Alteromonas haloplanktis</name>
    <dbReference type="NCBI Taxonomy" id="228"/>
    <lineage>
        <taxon>Bacteria</taxon>
        <taxon>Pseudomonadati</taxon>
        <taxon>Pseudomonadota</taxon>
        <taxon>Gammaproteobacteria</taxon>
        <taxon>Alteromonadales</taxon>
        <taxon>Pseudoalteromonadaceae</taxon>
        <taxon>Pseudoalteromonas</taxon>
    </lineage>
</organism>
<feature type="domain" description="Zeta toxin" evidence="3">
    <location>
        <begin position="23"/>
        <end position="211"/>
    </location>
</feature>
<dbReference type="InterPro" id="IPR027417">
    <property type="entry name" value="P-loop_NTPase"/>
</dbReference>
<keyword evidence="1" id="KW-0547">Nucleotide-binding</keyword>
<dbReference type="SUPFAM" id="SSF52540">
    <property type="entry name" value="P-loop containing nucleoside triphosphate hydrolases"/>
    <property type="match status" value="1"/>
</dbReference>
<evidence type="ECO:0000256" key="1">
    <source>
        <dbReference type="ARBA" id="ARBA00022741"/>
    </source>
</evidence>
<comment type="caution">
    <text evidence="4">The sequence shown here is derived from an EMBL/GenBank/DDBJ whole genome shotgun (WGS) entry which is preliminary data.</text>
</comment>
<dbReference type="GO" id="GO:0005524">
    <property type="term" value="F:ATP binding"/>
    <property type="evidence" value="ECO:0007669"/>
    <property type="project" value="UniProtKB-KW"/>
</dbReference>
<evidence type="ECO:0000313" key="5">
    <source>
        <dbReference type="Proteomes" id="UP001152447"/>
    </source>
</evidence>
<protein>
    <recommendedName>
        <fullName evidence="3">Zeta toxin domain-containing protein</fullName>
    </recommendedName>
</protein>
<dbReference type="AlphaFoldDB" id="A0A9W4R3K5"/>
<dbReference type="GO" id="GO:0016301">
    <property type="term" value="F:kinase activity"/>
    <property type="evidence" value="ECO:0007669"/>
    <property type="project" value="InterPro"/>
</dbReference>
<dbReference type="Gene3D" id="3.40.50.300">
    <property type="entry name" value="P-loop containing nucleotide triphosphate hydrolases"/>
    <property type="match status" value="1"/>
</dbReference>
<reference evidence="4" key="1">
    <citation type="submission" date="2022-07" db="EMBL/GenBank/DDBJ databases">
        <authorList>
            <person name="Criscuolo A."/>
        </authorList>
    </citation>
    <scope>NUCLEOTIDE SEQUENCE</scope>
    <source>
        <strain evidence="4">CIP103197</strain>
    </source>
</reference>
<dbReference type="RefSeq" id="WP_262977238.1">
    <property type="nucleotide sequence ID" value="NZ_CAMAPB010000059.1"/>
</dbReference>
<keyword evidence="2" id="KW-0067">ATP-binding</keyword>
<name>A0A9W4R3K5_PSEHA</name>
<dbReference type="EMBL" id="CAMAPB010000059">
    <property type="protein sequence ID" value="CAH9064600.1"/>
    <property type="molecule type" value="Genomic_DNA"/>
</dbReference>
<gene>
    <name evidence="4" type="ORF">PSEHALCIP103_03186</name>
</gene>
<proteinExistence type="predicted"/>
<accession>A0A9W4R3K5</accession>
<sequence length="241" mass="27813">MTPEELERQAIAYAKNNRTRIARELTDKDRFPPDNRPVSVFMAGSPGAGKTEASKAFLEEIGADNVLRLDPDELRELIPGYTGDNSYLFHRAVSFIVERTLDHAFKNKQSFLLDGTLASYDVAEKNIERSIRKGRKVLILFVYQKPEYAWEFVEAREELEGRRILPNTFIDQFFASQNVIKELKLKFGSQIKVDLLVKNNKGRTRFYHDNVQAIEHHLDEKFTREDLQSLIESSSSSKNEL</sequence>
<dbReference type="Pfam" id="PF06414">
    <property type="entry name" value="Zeta_toxin"/>
    <property type="match status" value="1"/>
</dbReference>
<dbReference type="InterPro" id="IPR010488">
    <property type="entry name" value="Zeta_toxin_domain"/>
</dbReference>
<evidence type="ECO:0000256" key="2">
    <source>
        <dbReference type="ARBA" id="ARBA00022840"/>
    </source>
</evidence>
<dbReference type="Proteomes" id="UP001152447">
    <property type="component" value="Unassembled WGS sequence"/>
</dbReference>
<keyword evidence="5" id="KW-1185">Reference proteome</keyword>
<evidence type="ECO:0000313" key="4">
    <source>
        <dbReference type="EMBL" id="CAH9064600.1"/>
    </source>
</evidence>
<evidence type="ECO:0000259" key="3">
    <source>
        <dbReference type="Pfam" id="PF06414"/>
    </source>
</evidence>